<name>A0A0C9Z6Q6_9AGAM</name>
<evidence type="ECO:0000313" key="2">
    <source>
        <dbReference type="Proteomes" id="UP000054018"/>
    </source>
</evidence>
<evidence type="ECO:0000313" key="1">
    <source>
        <dbReference type="EMBL" id="KIK15568.1"/>
    </source>
</evidence>
<protein>
    <submittedName>
        <fullName evidence="1">Uncharacterized protein</fullName>
    </submittedName>
</protein>
<reference evidence="2" key="2">
    <citation type="submission" date="2015-01" db="EMBL/GenBank/DDBJ databases">
        <title>Evolutionary Origins and Diversification of the Mycorrhizal Mutualists.</title>
        <authorList>
            <consortium name="DOE Joint Genome Institute"/>
            <consortium name="Mycorrhizal Genomics Consortium"/>
            <person name="Kohler A."/>
            <person name="Kuo A."/>
            <person name="Nagy L.G."/>
            <person name="Floudas D."/>
            <person name="Copeland A."/>
            <person name="Barry K.W."/>
            <person name="Cichocki N."/>
            <person name="Veneault-Fourrey C."/>
            <person name="LaButti K."/>
            <person name="Lindquist E.A."/>
            <person name="Lipzen A."/>
            <person name="Lundell T."/>
            <person name="Morin E."/>
            <person name="Murat C."/>
            <person name="Riley R."/>
            <person name="Ohm R."/>
            <person name="Sun H."/>
            <person name="Tunlid A."/>
            <person name="Henrissat B."/>
            <person name="Grigoriev I.V."/>
            <person name="Hibbett D.S."/>
            <person name="Martin F."/>
        </authorList>
    </citation>
    <scope>NUCLEOTIDE SEQUENCE [LARGE SCALE GENOMIC DNA]</scope>
    <source>
        <strain evidence="2">441</strain>
    </source>
</reference>
<dbReference type="Proteomes" id="UP000054018">
    <property type="component" value="Unassembled WGS sequence"/>
</dbReference>
<dbReference type="OrthoDB" id="2689568at2759"/>
<gene>
    <name evidence="1" type="ORF">PISMIDRAFT_114971</name>
</gene>
<accession>A0A0C9Z6Q6</accession>
<organism evidence="1 2">
    <name type="scientific">Pisolithus microcarpus 441</name>
    <dbReference type="NCBI Taxonomy" id="765257"/>
    <lineage>
        <taxon>Eukaryota</taxon>
        <taxon>Fungi</taxon>
        <taxon>Dikarya</taxon>
        <taxon>Basidiomycota</taxon>
        <taxon>Agaricomycotina</taxon>
        <taxon>Agaricomycetes</taxon>
        <taxon>Agaricomycetidae</taxon>
        <taxon>Boletales</taxon>
        <taxon>Sclerodermatineae</taxon>
        <taxon>Pisolithaceae</taxon>
        <taxon>Pisolithus</taxon>
    </lineage>
</organism>
<sequence>MDELFIPVKCPFKFNPLHDMESLWWIATWTLYYHVDQEGSWRSSEQITQFHKLFPG</sequence>
<dbReference type="HOGENOM" id="CLU_3129853_0_0_1"/>
<proteinExistence type="predicted"/>
<dbReference type="AlphaFoldDB" id="A0A0C9Z6Q6"/>
<keyword evidence="2" id="KW-1185">Reference proteome</keyword>
<reference evidence="1 2" key="1">
    <citation type="submission" date="2014-04" db="EMBL/GenBank/DDBJ databases">
        <authorList>
            <consortium name="DOE Joint Genome Institute"/>
            <person name="Kuo A."/>
            <person name="Kohler A."/>
            <person name="Costa M.D."/>
            <person name="Nagy L.G."/>
            <person name="Floudas D."/>
            <person name="Copeland A."/>
            <person name="Barry K.W."/>
            <person name="Cichocki N."/>
            <person name="Veneault-Fourrey C."/>
            <person name="LaButti K."/>
            <person name="Lindquist E.A."/>
            <person name="Lipzen A."/>
            <person name="Lundell T."/>
            <person name="Morin E."/>
            <person name="Murat C."/>
            <person name="Sun H."/>
            <person name="Tunlid A."/>
            <person name="Henrissat B."/>
            <person name="Grigoriev I.V."/>
            <person name="Hibbett D.S."/>
            <person name="Martin F."/>
            <person name="Nordberg H.P."/>
            <person name="Cantor M.N."/>
            <person name="Hua S.X."/>
        </authorList>
    </citation>
    <scope>NUCLEOTIDE SEQUENCE [LARGE SCALE GENOMIC DNA]</scope>
    <source>
        <strain evidence="1 2">441</strain>
    </source>
</reference>
<dbReference type="EMBL" id="KN833886">
    <property type="protein sequence ID" value="KIK15568.1"/>
    <property type="molecule type" value="Genomic_DNA"/>
</dbReference>